<evidence type="ECO:0000259" key="6">
    <source>
        <dbReference type="PROSITE" id="PS51296"/>
    </source>
</evidence>
<dbReference type="InterPro" id="IPR050584">
    <property type="entry name" value="Cholesterol_7-desaturase"/>
</dbReference>
<keyword evidence="4" id="KW-0408">Iron</keyword>
<evidence type="ECO:0000256" key="2">
    <source>
        <dbReference type="ARBA" id="ARBA00022723"/>
    </source>
</evidence>
<dbReference type="EMBL" id="JADKNH010000004">
    <property type="protein sequence ID" value="MBF4693026.1"/>
    <property type="molecule type" value="Genomic_DNA"/>
</dbReference>
<name>A0ABR9ZRD8_9FIRM</name>
<dbReference type="RefSeq" id="WP_194701259.1">
    <property type="nucleotide sequence ID" value="NZ_JADKNH010000004.1"/>
</dbReference>
<dbReference type="Pfam" id="PF19112">
    <property type="entry name" value="VanA_C"/>
    <property type="match status" value="1"/>
</dbReference>
<keyword evidence="8" id="KW-1185">Reference proteome</keyword>
<evidence type="ECO:0000256" key="3">
    <source>
        <dbReference type="ARBA" id="ARBA00023002"/>
    </source>
</evidence>
<comment type="caution">
    <text evidence="7">The sequence shown here is derived from an EMBL/GenBank/DDBJ whole genome shotgun (WGS) entry which is preliminary data.</text>
</comment>
<evidence type="ECO:0000256" key="5">
    <source>
        <dbReference type="ARBA" id="ARBA00023014"/>
    </source>
</evidence>
<proteinExistence type="predicted"/>
<reference evidence="7 8" key="1">
    <citation type="submission" date="2020-11" db="EMBL/GenBank/DDBJ databases">
        <title>Fusibacter basophilias sp. nov.</title>
        <authorList>
            <person name="Qiu D."/>
        </authorList>
    </citation>
    <scope>NUCLEOTIDE SEQUENCE [LARGE SCALE GENOMIC DNA]</scope>
    <source>
        <strain evidence="7 8">Q10-2</strain>
    </source>
</reference>
<evidence type="ECO:0000313" key="7">
    <source>
        <dbReference type="EMBL" id="MBF4693026.1"/>
    </source>
</evidence>
<sequence>MIQNEWYAVLSAHEVPDGRPITVKRLGVKLVAFRNKEGKICILEDRCCHRGASLGLGEVHEGCLACPFHGFVYDENGKVIKIPANGSNFKVPDVYKVKSYRTREIGGMVYLWWGSDFFEPDCEPVVFKDLLGADYSYSEFKDQWSVHYTRAIENQLDVVHLPFVHRTTIGRGQKTVIHGPVVESTDDYMKFYVKADVDNGQNSPLKPSEVKDLGNLNALEFQLPNLWHNIISNKLSIFAAFVPVDEENTVVYIRYYQRFIKVPVLKQLVNKLGIWLSIIILRQDKRVVLTQEPKYSEYRMHERLIQGDLPIVEFRKMRAKKINEDDNIL</sequence>
<evidence type="ECO:0000313" key="8">
    <source>
        <dbReference type="Proteomes" id="UP000614200"/>
    </source>
</evidence>
<feature type="domain" description="Rieske" evidence="6">
    <location>
        <begin position="6"/>
        <end position="111"/>
    </location>
</feature>
<keyword evidence="3" id="KW-0560">Oxidoreductase</keyword>
<evidence type="ECO:0000256" key="1">
    <source>
        <dbReference type="ARBA" id="ARBA00022714"/>
    </source>
</evidence>
<evidence type="ECO:0000256" key="4">
    <source>
        <dbReference type="ARBA" id="ARBA00023004"/>
    </source>
</evidence>
<keyword evidence="7" id="KW-0223">Dioxygenase</keyword>
<accession>A0ABR9ZRD8</accession>
<dbReference type="PROSITE" id="PS51296">
    <property type="entry name" value="RIESKE"/>
    <property type="match status" value="1"/>
</dbReference>
<dbReference type="Pfam" id="PF00355">
    <property type="entry name" value="Rieske"/>
    <property type="match status" value="1"/>
</dbReference>
<organism evidence="7 8">
    <name type="scientific">Fusibacter ferrireducens</name>
    <dbReference type="NCBI Taxonomy" id="2785058"/>
    <lineage>
        <taxon>Bacteria</taxon>
        <taxon>Bacillati</taxon>
        <taxon>Bacillota</taxon>
        <taxon>Clostridia</taxon>
        <taxon>Eubacteriales</taxon>
        <taxon>Eubacteriales Family XII. Incertae Sedis</taxon>
        <taxon>Fusibacter</taxon>
    </lineage>
</organism>
<dbReference type="InterPro" id="IPR017941">
    <property type="entry name" value="Rieske_2Fe-2S"/>
</dbReference>
<dbReference type="SUPFAM" id="SSF55961">
    <property type="entry name" value="Bet v1-like"/>
    <property type="match status" value="1"/>
</dbReference>
<dbReference type="PANTHER" id="PTHR21266">
    <property type="entry name" value="IRON-SULFUR DOMAIN CONTAINING PROTEIN"/>
    <property type="match status" value="1"/>
</dbReference>
<dbReference type="Gene3D" id="3.90.380.10">
    <property type="entry name" value="Naphthalene 1,2-dioxygenase Alpha Subunit, Chain A, domain 1"/>
    <property type="match status" value="1"/>
</dbReference>
<dbReference type="CDD" id="cd03469">
    <property type="entry name" value="Rieske_RO_Alpha_N"/>
    <property type="match status" value="1"/>
</dbReference>
<dbReference type="InterPro" id="IPR044043">
    <property type="entry name" value="VanA_C_cat"/>
</dbReference>
<gene>
    <name evidence="7" type="ORF">ISU02_07835</name>
</gene>
<protein>
    <submittedName>
        <fullName evidence="7">Aromatic ring-hydroxylating dioxygenase subunit alpha</fullName>
    </submittedName>
</protein>
<dbReference type="Gene3D" id="2.102.10.10">
    <property type="entry name" value="Rieske [2Fe-2S] iron-sulphur domain"/>
    <property type="match status" value="1"/>
</dbReference>
<dbReference type="GO" id="GO:0051213">
    <property type="term" value="F:dioxygenase activity"/>
    <property type="evidence" value="ECO:0007669"/>
    <property type="project" value="UniProtKB-KW"/>
</dbReference>
<dbReference type="Proteomes" id="UP000614200">
    <property type="component" value="Unassembled WGS sequence"/>
</dbReference>
<keyword evidence="2" id="KW-0479">Metal-binding</keyword>
<dbReference type="SUPFAM" id="SSF50022">
    <property type="entry name" value="ISP domain"/>
    <property type="match status" value="1"/>
</dbReference>
<keyword evidence="1" id="KW-0001">2Fe-2S</keyword>
<dbReference type="PANTHER" id="PTHR21266:SF59">
    <property type="entry name" value="BLR4922 PROTEIN"/>
    <property type="match status" value="1"/>
</dbReference>
<keyword evidence="5" id="KW-0411">Iron-sulfur</keyword>
<dbReference type="InterPro" id="IPR036922">
    <property type="entry name" value="Rieske_2Fe-2S_sf"/>
</dbReference>